<protein>
    <recommendedName>
        <fullName evidence="3">DUF1993 domain-containing protein</fullName>
    </recommendedName>
</protein>
<gene>
    <name evidence="1" type="ORF">QBC47DRAFT_187442</name>
</gene>
<dbReference type="InterPro" id="IPR018531">
    <property type="entry name" value="DUF1993"/>
</dbReference>
<name>A0AAJ0F673_9PEZI</name>
<comment type="caution">
    <text evidence="1">The sequence shown here is derived from an EMBL/GenBank/DDBJ whole genome shotgun (WGS) entry which is preliminary data.</text>
</comment>
<dbReference type="Proteomes" id="UP001239445">
    <property type="component" value="Unassembled WGS sequence"/>
</dbReference>
<organism evidence="1 2">
    <name type="scientific">Echria macrotheca</name>
    <dbReference type="NCBI Taxonomy" id="438768"/>
    <lineage>
        <taxon>Eukaryota</taxon>
        <taxon>Fungi</taxon>
        <taxon>Dikarya</taxon>
        <taxon>Ascomycota</taxon>
        <taxon>Pezizomycotina</taxon>
        <taxon>Sordariomycetes</taxon>
        <taxon>Sordariomycetidae</taxon>
        <taxon>Sordariales</taxon>
        <taxon>Schizotheciaceae</taxon>
        <taxon>Echria</taxon>
    </lineage>
</organism>
<dbReference type="EMBL" id="MU839832">
    <property type="protein sequence ID" value="KAK1756521.1"/>
    <property type="molecule type" value="Genomic_DNA"/>
</dbReference>
<evidence type="ECO:0000313" key="1">
    <source>
        <dbReference type="EMBL" id="KAK1756521.1"/>
    </source>
</evidence>
<keyword evidence="2" id="KW-1185">Reference proteome</keyword>
<evidence type="ECO:0008006" key="3">
    <source>
        <dbReference type="Google" id="ProtNLM"/>
    </source>
</evidence>
<reference evidence="1" key="1">
    <citation type="submission" date="2023-06" db="EMBL/GenBank/DDBJ databases">
        <title>Genome-scale phylogeny and comparative genomics of the fungal order Sordariales.</title>
        <authorList>
            <consortium name="Lawrence Berkeley National Laboratory"/>
            <person name="Hensen N."/>
            <person name="Bonometti L."/>
            <person name="Westerberg I."/>
            <person name="Brannstrom I.O."/>
            <person name="Guillou S."/>
            <person name="Cros-Aarteil S."/>
            <person name="Calhoun S."/>
            <person name="Haridas S."/>
            <person name="Kuo A."/>
            <person name="Mondo S."/>
            <person name="Pangilinan J."/>
            <person name="Riley R."/>
            <person name="Labutti K."/>
            <person name="Andreopoulos B."/>
            <person name="Lipzen A."/>
            <person name="Chen C."/>
            <person name="Yanf M."/>
            <person name="Daum C."/>
            <person name="Ng V."/>
            <person name="Clum A."/>
            <person name="Steindorff A."/>
            <person name="Ohm R."/>
            <person name="Martin F."/>
            <person name="Silar P."/>
            <person name="Natvig D."/>
            <person name="Lalanne C."/>
            <person name="Gautier V."/>
            <person name="Ament-Velasquez S.L."/>
            <person name="Kruys A."/>
            <person name="Hutchinson M.I."/>
            <person name="Powell A.J."/>
            <person name="Barry K."/>
            <person name="Miller A.N."/>
            <person name="Grigoriev I.V."/>
            <person name="Debuchy R."/>
            <person name="Gladieux P."/>
            <person name="Thoren M.H."/>
            <person name="Johannesson H."/>
        </authorList>
    </citation>
    <scope>NUCLEOTIDE SEQUENCE</scope>
    <source>
        <strain evidence="1">PSN4</strain>
    </source>
</reference>
<accession>A0AAJ0F673</accession>
<proteinExistence type="predicted"/>
<sequence length="183" mass="20677">MSDQATITLSDLVVTTFTKGLNTLTHVLQVAEAHAATQGINPDTEYLPARLIDDMRPLQFQLQNVTKHVRVVLGRLTGEEYPVWEDTETTIKEFYGRIEKARKLLEGVDKSKIDARAGEVVDHPFGPNITFKVSIRDSIFGHGLPNFYFHLTTAYAILRSKGVPVGKYDYVKEFFAPVEIPRR</sequence>
<dbReference type="PANTHER" id="PTHR36922:SF1">
    <property type="entry name" value="DUF1993 DOMAIN-CONTAINING PROTEIN"/>
    <property type="match status" value="1"/>
</dbReference>
<dbReference type="Pfam" id="PF09351">
    <property type="entry name" value="DUF1993"/>
    <property type="match status" value="1"/>
</dbReference>
<dbReference type="AlphaFoldDB" id="A0AAJ0F673"/>
<dbReference type="Gene3D" id="1.20.120.450">
    <property type="entry name" value="dinb family like domain"/>
    <property type="match status" value="1"/>
</dbReference>
<dbReference type="InterPro" id="IPR034660">
    <property type="entry name" value="DinB/YfiT-like"/>
</dbReference>
<dbReference type="PANTHER" id="PTHR36922">
    <property type="entry name" value="BLL2446 PROTEIN"/>
    <property type="match status" value="1"/>
</dbReference>
<evidence type="ECO:0000313" key="2">
    <source>
        <dbReference type="Proteomes" id="UP001239445"/>
    </source>
</evidence>
<dbReference type="SUPFAM" id="SSF109854">
    <property type="entry name" value="DinB/YfiT-like putative metalloenzymes"/>
    <property type="match status" value="1"/>
</dbReference>